<evidence type="ECO:0000313" key="8">
    <source>
        <dbReference type="EMBL" id="GAA0782451.1"/>
    </source>
</evidence>
<evidence type="ECO:0000256" key="5">
    <source>
        <dbReference type="HAMAP-Rule" id="MF_00014"/>
    </source>
</evidence>
<comment type="subunit">
    <text evidence="5">Binds ribosomal protein uS19.</text>
</comment>
<comment type="domain">
    <text evidence="5">The PRC barrel domain binds ribosomal protein uS19.</text>
</comment>
<comment type="function">
    <text evidence="5">An accessory protein needed during the final step in the assembly of 30S ribosomal subunit, possibly for assembly of the head region. Essential for efficient processing of 16S rRNA. May be needed both before and after RbfA during the maturation of 16S rRNA. It has affinity for free ribosomal 30S subunits but not for 70S ribosomes.</text>
</comment>
<sequence>MPVMADAVCVDAVPPDDLVEVGRVVSAHGVRGWLKIQPYSPQADALTGAPVWWFKAPEPVLGTGASVRPRNLKIRACRRQAGRFLVAQVDGMNDRNAAESLQGHTVWVPRAAFPTAGDGEYYWIDLIGCDFHGIGDDGPQCLGRVDQVLDNGAHAVLQVALGAPDADGVFHALVDARNRPRHILVPFVAAHVQHVDLEARRIDSDWPADF</sequence>
<dbReference type="InterPro" id="IPR009000">
    <property type="entry name" value="Transl_B-barrel_sf"/>
</dbReference>
<dbReference type="Gene3D" id="2.30.30.240">
    <property type="entry name" value="PRC-barrel domain"/>
    <property type="match status" value="1"/>
</dbReference>
<dbReference type="PANTHER" id="PTHR33692">
    <property type="entry name" value="RIBOSOME MATURATION FACTOR RIMM"/>
    <property type="match status" value="1"/>
</dbReference>
<evidence type="ECO:0000256" key="4">
    <source>
        <dbReference type="ARBA" id="ARBA00023186"/>
    </source>
</evidence>
<dbReference type="Proteomes" id="UP001500573">
    <property type="component" value="Unassembled WGS sequence"/>
</dbReference>
<dbReference type="InterPro" id="IPR056792">
    <property type="entry name" value="PRC_RimM"/>
</dbReference>
<feature type="domain" description="RimM N-terminal" evidence="6">
    <location>
        <begin position="21"/>
        <end position="111"/>
    </location>
</feature>
<reference evidence="8 9" key="1">
    <citation type="journal article" date="2019" name="Int. J. Syst. Evol. Microbiol.">
        <title>The Global Catalogue of Microorganisms (GCM) 10K type strain sequencing project: providing services to taxonomists for standard genome sequencing and annotation.</title>
        <authorList>
            <consortium name="The Broad Institute Genomics Platform"/>
            <consortium name="The Broad Institute Genome Sequencing Center for Infectious Disease"/>
            <person name="Wu L."/>
            <person name="Ma J."/>
        </authorList>
    </citation>
    <scope>NUCLEOTIDE SEQUENCE [LARGE SCALE GENOMIC DNA]</scope>
    <source>
        <strain evidence="8 9">JCM 15515</strain>
    </source>
</reference>
<dbReference type="InterPro" id="IPR002676">
    <property type="entry name" value="RimM_N"/>
</dbReference>
<dbReference type="NCBIfam" id="TIGR02273">
    <property type="entry name" value="16S_RimM"/>
    <property type="match status" value="1"/>
</dbReference>
<name>A0ABN1L1K9_9BURK</name>
<proteinExistence type="inferred from homology"/>
<dbReference type="InterPro" id="IPR011033">
    <property type="entry name" value="PRC_barrel-like_sf"/>
</dbReference>
<protein>
    <recommendedName>
        <fullName evidence="5">Ribosome maturation factor RimM</fullName>
    </recommendedName>
</protein>
<dbReference type="SUPFAM" id="SSF50447">
    <property type="entry name" value="Translation proteins"/>
    <property type="match status" value="1"/>
</dbReference>
<gene>
    <name evidence="5 8" type="primary">rimM</name>
    <name evidence="8" type="ORF">GCM10009108_25190</name>
</gene>
<evidence type="ECO:0000313" key="9">
    <source>
        <dbReference type="Proteomes" id="UP001500573"/>
    </source>
</evidence>
<dbReference type="SUPFAM" id="SSF50346">
    <property type="entry name" value="PRC-barrel domain"/>
    <property type="match status" value="1"/>
</dbReference>
<dbReference type="Pfam" id="PF24986">
    <property type="entry name" value="PRC_RimM"/>
    <property type="match status" value="1"/>
</dbReference>
<evidence type="ECO:0000259" key="6">
    <source>
        <dbReference type="Pfam" id="PF01782"/>
    </source>
</evidence>
<comment type="caution">
    <text evidence="8">The sequence shown here is derived from an EMBL/GenBank/DDBJ whole genome shotgun (WGS) entry which is preliminary data.</text>
</comment>
<accession>A0ABN1L1K9</accession>
<keyword evidence="1 5" id="KW-0963">Cytoplasm</keyword>
<dbReference type="Gene3D" id="2.40.30.60">
    <property type="entry name" value="RimM"/>
    <property type="match status" value="1"/>
</dbReference>
<evidence type="ECO:0000256" key="2">
    <source>
        <dbReference type="ARBA" id="ARBA00022517"/>
    </source>
</evidence>
<evidence type="ECO:0000256" key="1">
    <source>
        <dbReference type="ARBA" id="ARBA00022490"/>
    </source>
</evidence>
<dbReference type="InterPro" id="IPR036976">
    <property type="entry name" value="RimM_N_sf"/>
</dbReference>
<feature type="domain" description="Ribosome maturation factor RimM PRC barrel" evidence="7">
    <location>
        <begin position="123"/>
        <end position="209"/>
    </location>
</feature>
<comment type="subcellular location">
    <subcellularLocation>
        <location evidence="5">Cytoplasm</location>
    </subcellularLocation>
</comment>
<evidence type="ECO:0000259" key="7">
    <source>
        <dbReference type="Pfam" id="PF24986"/>
    </source>
</evidence>
<dbReference type="PANTHER" id="PTHR33692:SF1">
    <property type="entry name" value="RIBOSOME MATURATION FACTOR RIMM"/>
    <property type="match status" value="1"/>
</dbReference>
<keyword evidence="9" id="KW-1185">Reference proteome</keyword>
<comment type="similarity">
    <text evidence="5">Belongs to the RimM family.</text>
</comment>
<organism evidence="8 9">
    <name type="scientific">Castellaniella ginsengisoli</name>
    <dbReference type="NCBI Taxonomy" id="546114"/>
    <lineage>
        <taxon>Bacteria</taxon>
        <taxon>Pseudomonadati</taxon>
        <taxon>Pseudomonadota</taxon>
        <taxon>Betaproteobacteria</taxon>
        <taxon>Burkholderiales</taxon>
        <taxon>Alcaligenaceae</taxon>
        <taxon>Castellaniella</taxon>
    </lineage>
</organism>
<dbReference type="HAMAP" id="MF_00014">
    <property type="entry name" value="Ribosome_mat_RimM"/>
    <property type="match status" value="1"/>
</dbReference>
<dbReference type="Pfam" id="PF01782">
    <property type="entry name" value="RimM"/>
    <property type="match status" value="1"/>
</dbReference>
<dbReference type="InterPro" id="IPR011961">
    <property type="entry name" value="RimM"/>
</dbReference>
<keyword evidence="3 5" id="KW-0698">rRNA processing</keyword>
<keyword evidence="2 5" id="KW-0690">Ribosome biogenesis</keyword>
<keyword evidence="4 5" id="KW-0143">Chaperone</keyword>
<dbReference type="EMBL" id="BAAAEX010000013">
    <property type="protein sequence ID" value="GAA0782451.1"/>
    <property type="molecule type" value="Genomic_DNA"/>
</dbReference>
<evidence type="ECO:0000256" key="3">
    <source>
        <dbReference type="ARBA" id="ARBA00022552"/>
    </source>
</evidence>